<feature type="transmembrane region" description="Helical" evidence="11">
    <location>
        <begin position="56"/>
        <end position="78"/>
    </location>
</feature>
<keyword evidence="8" id="KW-0443">Lipid metabolism</keyword>
<evidence type="ECO:0000256" key="9">
    <source>
        <dbReference type="ARBA" id="ARBA00023136"/>
    </source>
</evidence>
<evidence type="ECO:0000256" key="2">
    <source>
        <dbReference type="ARBA" id="ARBA00005420"/>
    </source>
</evidence>
<dbReference type="AlphaFoldDB" id="A0AB34K7I2"/>
<feature type="transmembrane region" description="Helical" evidence="11">
    <location>
        <begin position="85"/>
        <end position="103"/>
    </location>
</feature>
<keyword evidence="6 11" id="KW-0256">Endoplasmic reticulum</keyword>
<keyword evidence="9 11" id="KW-0472">Membrane</keyword>
<name>A0AB34K7I2_PRYPA</name>
<keyword evidence="5 11" id="KW-0812">Transmembrane</keyword>
<evidence type="ECO:0000256" key="5">
    <source>
        <dbReference type="ARBA" id="ARBA00022692"/>
    </source>
</evidence>
<organism evidence="12 13">
    <name type="scientific">Prymnesium parvum</name>
    <name type="common">Toxic golden alga</name>
    <dbReference type="NCBI Taxonomy" id="97485"/>
    <lineage>
        <taxon>Eukaryota</taxon>
        <taxon>Haptista</taxon>
        <taxon>Haptophyta</taxon>
        <taxon>Prymnesiophyceae</taxon>
        <taxon>Prymnesiales</taxon>
        <taxon>Prymnesiaceae</taxon>
        <taxon>Prymnesium</taxon>
    </lineage>
</organism>
<protein>
    <recommendedName>
        <fullName evidence="11">Acyltransferase</fullName>
        <ecNumber evidence="11">2.3.1.-</ecNumber>
    </recommendedName>
</protein>
<evidence type="ECO:0000256" key="7">
    <source>
        <dbReference type="ARBA" id="ARBA00022989"/>
    </source>
</evidence>
<keyword evidence="4 11" id="KW-0808">Transferase</keyword>
<evidence type="ECO:0000256" key="10">
    <source>
        <dbReference type="ARBA" id="ARBA00023315"/>
    </source>
</evidence>
<evidence type="ECO:0000256" key="3">
    <source>
        <dbReference type="ARBA" id="ARBA00022516"/>
    </source>
</evidence>
<keyword evidence="13" id="KW-1185">Reference proteome</keyword>
<keyword evidence="3" id="KW-0444">Lipid biosynthesis</keyword>
<evidence type="ECO:0000313" key="12">
    <source>
        <dbReference type="EMBL" id="KAL1529238.1"/>
    </source>
</evidence>
<evidence type="ECO:0000256" key="4">
    <source>
        <dbReference type="ARBA" id="ARBA00022679"/>
    </source>
</evidence>
<dbReference type="PANTHER" id="PTHR12317:SF63">
    <property type="entry name" value="DIACYLGLYCEROL O-ACYLTRANSFERASE 2"/>
    <property type="match status" value="1"/>
</dbReference>
<dbReference type="EMBL" id="JBGBPQ010000001">
    <property type="protein sequence ID" value="KAL1529238.1"/>
    <property type="molecule type" value="Genomic_DNA"/>
</dbReference>
<sequence>MQHHVLDLSLLTSDILQLPATARAEAIMGLIQSTAHRHELRGLMSHEAPMSALEELAAVLLLASGGGVLFLVVGVVLFAILAGSWALLATVCALLVGLATHPIPLSTTGIPSVLRSRVLLLLFRYFSYRIVWSGERDVRKRAETSGASLAYAIPHGVFPFGNLLAVPAIHLLNIKFVGTAADVVAKLPVMRWLTCLGVVSASKERRCRRHAAFVPRRLSGPVLSAFLTLRATSSKSRFPPTDVMAQASILKYLRQGAHVGLVPDGIAGIFYTREDKEVVPIKFRMGAAKLALENGVTLQPAYIFGNTLPFRIWYDREGRLMSLSRKCRIMLAPIWGRWGLPVPLRIPITFVLGDELLVQKAEGVVDDVAVGQLHSELLDSLQHTFSSFSDAYGWSDRRLEFV</sequence>
<evidence type="ECO:0000313" key="13">
    <source>
        <dbReference type="Proteomes" id="UP001515480"/>
    </source>
</evidence>
<dbReference type="PANTHER" id="PTHR12317">
    <property type="entry name" value="DIACYLGLYCEROL O-ACYLTRANSFERASE"/>
    <property type="match status" value="1"/>
</dbReference>
<dbReference type="InterPro" id="IPR007130">
    <property type="entry name" value="DAGAT"/>
</dbReference>
<keyword evidence="10" id="KW-0012">Acyltransferase</keyword>
<dbReference type="GO" id="GO:0004144">
    <property type="term" value="F:diacylglycerol O-acyltransferase activity"/>
    <property type="evidence" value="ECO:0007669"/>
    <property type="project" value="TreeGrafter"/>
</dbReference>
<keyword evidence="7 11" id="KW-1133">Transmembrane helix</keyword>
<comment type="caution">
    <text evidence="12">The sequence shown here is derived from an EMBL/GenBank/DDBJ whole genome shotgun (WGS) entry which is preliminary data.</text>
</comment>
<evidence type="ECO:0000256" key="8">
    <source>
        <dbReference type="ARBA" id="ARBA00023098"/>
    </source>
</evidence>
<dbReference type="Pfam" id="PF03982">
    <property type="entry name" value="DAGAT"/>
    <property type="match status" value="1"/>
</dbReference>
<comment type="similarity">
    <text evidence="2 11">Belongs to the diacylglycerol acyltransferase family.</text>
</comment>
<evidence type="ECO:0000256" key="11">
    <source>
        <dbReference type="RuleBase" id="RU367023"/>
    </source>
</evidence>
<evidence type="ECO:0000256" key="1">
    <source>
        <dbReference type="ARBA" id="ARBA00004477"/>
    </source>
</evidence>
<comment type="subcellular location">
    <subcellularLocation>
        <location evidence="1 11">Endoplasmic reticulum membrane</location>
        <topology evidence="1 11">Multi-pass membrane protein</topology>
    </subcellularLocation>
</comment>
<dbReference type="EC" id="2.3.1.-" evidence="11"/>
<accession>A0AB34K7I2</accession>
<dbReference type="GO" id="GO:0019432">
    <property type="term" value="P:triglyceride biosynthetic process"/>
    <property type="evidence" value="ECO:0007669"/>
    <property type="project" value="TreeGrafter"/>
</dbReference>
<dbReference type="GO" id="GO:0005789">
    <property type="term" value="C:endoplasmic reticulum membrane"/>
    <property type="evidence" value="ECO:0007669"/>
    <property type="project" value="UniProtKB-SubCell"/>
</dbReference>
<proteinExistence type="inferred from homology"/>
<evidence type="ECO:0000256" key="6">
    <source>
        <dbReference type="ARBA" id="ARBA00022824"/>
    </source>
</evidence>
<dbReference type="Proteomes" id="UP001515480">
    <property type="component" value="Unassembled WGS sequence"/>
</dbReference>
<reference evidence="12 13" key="1">
    <citation type="journal article" date="2024" name="Science">
        <title>Giant polyketide synthase enzymes in the biosynthesis of giant marine polyether toxins.</title>
        <authorList>
            <person name="Fallon T.R."/>
            <person name="Shende V.V."/>
            <person name="Wierzbicki I.H."/>
            <person name="Pendleton A.L."/>
            <person name="Watervoot N.F."/>
            <person name="Auber R.P."/>
            <person name="Gonzalez D.J."/>
            <person name="Wisecaver J.H."/>
            <person name="Moore B.S."/>
        </authorList>
    </citation>
    <scope>NUCLEOTIDE SEQUENCE [LARGE SCALE GENOMIC DNA]</scope>
    <source>
        <strain evidence="12 13">12B1</strain>
    </source>
</reference>
<gene>
    <name evidence="12" type="ORF">AB1Y20_000193</name>
</gene>